<evidence type="ECO:0000313" key="1">
    <source>
        <dbReference type="EMBL" id="CAL1297143.1"/>
    </source>
</evidence>
<protein>
    <submittedName>
        <fullName evidence="1">Uncharacterized protein</fullName>
    </submittedName>
</protein>
<name>A0AAV2BLL9_9ARAC</name>
<gene>
    <name evidence="1" type="ORF">LARSCL_LOCUS20124</name>
</gene>
<keyword evidence="2" id="KW-1185">Reference proteome</keyword>
<accession>A0AAV2BLL9</accession>
<dbReference type="AlphaFoldDB" id="A0AAV2BLL9"/>
<organism evidence="1 2">
    <name type="scientific">Larinioides sclopetarius</name>
    <dbReference type="NCBI Taxonomy" id="280406"/>
    <lineage>
        <taxon>Eukaryota</taxon>
        <taxon>Metazoa</taxon>
        <taxon>Ecdysozoa</taxon>
        <taxon>Arthropoda</taxon>
        <taxon>Chelicerata</taxon>
        <taxon>Arachnida</taxon>
        <taxon>Araneae</taxon>
        <taxon>Araneomorphae</taxon>
        <taxon>Entelegynae</taxon>
        <taxon>Araneoidea</taxon>
        <taxon>Araneidae</taxon>
        <taxon>Larinioides</taxon>
    </lineage>
</organism>
<evidence type="ECO:0000313" key="2">
    <source>
        <dbReference type="Proteomes" id="UP001497382"/>
    </source>
</evidence>
<dbReference type="Proteomes" id="UP001497382">
    <property type="component" value="Unassembled WGS sequence"/>
</dbReference>
<dbReference type="EMBL" id="CAXIEN010000416">
    <property type="protein sequence ID" value="CAL1297143.1"/>
    <property type="molecule type" value="Genomic_DNA"/>
</dbReference>
<proteinExistence type="predicted"/>
<sequence length="153" mass="17678">MDIKHNETIEKYAGNSNDNYEVMCERPQQTRNVSQASISIPDFLFSTEDIKLDEMSRDFRDQPFVLQTSFNDPYSTEEMGANLKQPLFLEKHAVAVTGPSIIRRKSFGPVRNKSYACDLCPKQFKKIVILYVIIEYTRERSPLFVTLVEKSSL</sequence>
<comment type="caution">
    <text evidence="1">The sequence shown here is derived from an EMBL/GenBank/DDBJ whole genome shotgun (WGS) entry which is preliminary data.</text>
</comment>
<reference evidence="1 2" key="1">
    <citation type="submission" date="2024-04" db="EMBL/GenBank/DDBJ databases">
        <authorList>
            <person name="Rising A."/>
            <person name="Reimegard J."/>
            <person name="Sonavane S."/>
            <person name="Akerstrom W."/>
            <person name="Nylinder S."/>
            <person name="Hedman E."/>
            <person name="Kallberg Y."/>
        </authorList>
    </citation>
    <scope>NUCLEOTIDE SEQUENCE [LARGE SCALE GENOMIC DNA]</scope>
</reference>